<dbReference type="HOGENOM" id="CLU_3390427_0_0_5"/>
<gene>
    <name evidence="1" type="ORF">RG1141_CH10420</name>
</gene>
<dbReference type="EMBL" id="HG938355">
    <property type="protein sequence ID" value="CDN53401.1"/>
    <property type="molecule type" value="Genomic_DNA"/>
</dbReference>
<dbReference type="Proteomes" id="UP000028186">
    <property type="component" value="Chromosome I"/>
</dbReference>
<evidence type="ECO:0000313" key="2">
    <source>
        <dbReference type="Proteomes" id="UP000028186"/>
    </source>
</evidence>
<evidence type="ECO:0000313" key="1">
    <source>
        <dbReference type="EMBL" id="CDN53401.1"/>
    </source>
</evidence>
<proteinExistence type="predicted"/>
<name>A0A068T5U1_NEOGA</name>
<sequence length="32" mass="3450">MFTESLAVAKIILDAELATISFGRSTLHRSGN</sequence>
<protein>
    <submittedName>
        <fullName evidence="1">Uncharacterized protein</fullName>
    </submittedName>
</protein>
<organism evidence="1 2">
    <name type="scientific">Neorhizobium galegae bv. officinalis bv. officinalis str. HAMBI 1141</name>
    <dbReference type="NCBI Taxonomy" id="1028801"/>
    <lineage>
        <taxon>Bacteria</taxon>
        <taxon>Pseudomonadati</taxon>
        <taxon>Pseudomonadota</taxon>
        <taxon>Alphaproteobacteria</taxon>
        <taxon>Hyphomicrobiales</taxon>
        <taxon>Rhizobiaceae</taxon>
        <taxon>Rhizobium/Agrobacterium group</taxon>
        <taxon>Neorhizobium</taxon>
    </lineage>
</organism>
<accession>A0A068T5U1</accession>
<reference evidence="2" key="1">
    <citation type="journal article" date="2014" name="BMC Genomics">
        <title>Genome sequencing of two Neorhizobium galegae strains reveals a noeT gene responsible for the unusual acetylation of the nodulation factors.</title>
        <authorList>
            <person name="Osterman J."/>
            <person name="Marsh J."/>
            <person name="Laine P.K."/>
            <person name="Zeng Z."/>
            <person name="Alatalo E."/>
            <person name="Sullivan J.T."/>
            <person name="Young J.P."/>
            <person name="Thomas-Oates J."/>
            <person name="Paulin L."/>
            <person name="Lindstrom K."/>
        </authorList>
    </citation>
    <scope>NUCLEOTIDE SEQUENCE [LARGE SCALE GENOMIC DNA]</scope>
    <source>
        <strain evidence="2">HAMBI 1141</strain>
    </source>
</reference>
<dbReference type="KEGG" id="ngl:RG1141_CH10420"/>
<dbReference type="AlphaFoldDB" id="A0A068T5U1"/>